<dbReference type="GO" id="GO:0005576">
    <property type="term" value="C:extracellular region"/>
    <property type="evidence" value="ECO:0007669"/>
    <property type="project" value="InterPro"/>
</dbReference>
<name>A0A0C4DJB8_FUSOF</name>
<dbReference type="Pfam" id="PF09044">
    <property type="entry name" value="Kp4"/>
    <property type="match status" value="2"/>
</dbReference>
<accession>A0A0C4DJB8</accession>
<proteinExistence type="predicted"/>
<protein>
    <submittedName>
        <fullName evidence="1">Uncharacterized protein</fullName>
    </submittedName>
</protein>
<reference evidence="1" key="2">
    <citation type="submission" date="2025-08" db="UniProtKB">
        <authorList>
            <consortium name="EnsemblFungi"/>
        </authorList>
    </citation>
    <scope>IDENTIFICATION</scope>
    <source>
        <strain evidence="1">4287 / CBS 123668 / FGSC 9935 / NRRL 34936</strain>
    </source>
</reference>
<dbReference type="EnsemblFungi" id="FOXG_17568T0">
    <property type="protein sequence ID" value="FOXG_17568P0"/>
    <property type="gene ID" value="FOXG_17568"/>
</dbReference>
<dbReference type="SUPFAM" id="SSF55221">
    <property type="entry name" value="Yeast killer toxins"/>
    <property type="match status" value="2"/>
</dbReference>
<dbReference type="Proteomes" id="UP000002489">
    <property type="component" value="Unassembled WGS sequence"/>
</dbReference>
<dbReference type="Gene3D" id="3.30.430.10">
    <property type="entry name" value="Killer Toxin P4, subunit A"/>
    <property type="match status" value="2"/>
</dbReference>
<evidence type="ECO:0000313" key="1">
    <source>
        <dbReference type="EnsemblFungi" id="FOXG_17568P0"/>
    </source>
</evidence>
<dbReference type="STRING" id="426428.A0A0C4DJB8"/>
<reference evidence="2" key="1">
    <citation type="journal article" date="2012" name="Mol. Plant Microbe Interact.">
        <title>A highly conserved effector in Fusarium oxysporum is required for full virulence on Arabidopsis.</title>
        <authorList>
            <person name="Thatcher L.F."/>
            <person name="Gardiner D.M."/>
            <person name="Kazan K."/>
            <person name="Manners J."/>
        </authorList>
    </citation>
    <scope>NUCLEOTIDE SEQUENCE [LARGE SCALE GENOMIC DNA]</scope>
    <source>
        <strain evidence="2">Fo5176</strain>
    </source>
</reference>
<gene>
    <name evidence="1" type="primary">28958316</name>
</gene>
<sequence length="266" mass="28541">MFFSTLTIATALAGLLATASAKGINCQGSGLCPGNKGLLSQALTQLRTKDQNQQWSQNEKLICIESSITIGKPNLCIFYQNIGDRKFTTAQSIQYIEGLLNHGCQACGSIPTDDGNDVSKGELTANMVASGNQKRAIDADAKLTKRRDVEHPSQLFRRQGINCNGGAACRLGGLAGTPRGKISDLYDTISAGNGIFRNGEQIECKPHASGRLCAFYQNIGNRSFNTQQTLEYLNRLLEHGCEVCGSVPTDDGNDVSKGELTVNYVA</sequence>
<dbReference type="InterPro" id="IPR011329">
    <property type="entry name" value="Killer_tox_Kp4/SMK"/>
</dbReference>
<dbReference type="InterPro" id="IPR015131">
    <property type="entry name" value="Killer_tox_Kp4"/>
</dbReference>
<organism evidence="1 2">
    <name type="scientific">Fusarium oxysporum (strain Fo5176)</name>
    <name type="common">Fusarium vascular wilt</name>
    <dbReference type="NCBI Taxonomy" id="660025"/>
    <lineage>
        <taxon>Eukaryota</taxon>
        <taxon>Fungi</taxon>
        <taxon>Dikarya</taxon>
        <taxon>Ascomycota</taxon>
        <taxon>Pezizomycotina</taxon>
        <taxon>Sordariomycetes</taxon>
        <taxon>Hypocreomycetidae</taxon>
        <taxon>Hypocreales</taxon>
        <taxon>Nectriaceae</taxon>
        <taxon>Fusarium</taxon>
        <taxon>Fusarium oxysporum species complex</taxon>
    </lineage>
</organism>
<dbReference type="AlphaFoldDB" id="A0A0C4DJB8"/>
<dbReference type="VEuPathDB" id="FungiDB:FOXG_17568"/>
<evidence type="ECO:0000313" key="2">
    <source>
        <dbReference type="Proteomes" id="UP000002489"/>
    </source>
</evidence>